<evidence type="ECO:0000313" key="2">
    <source>
        <dbReference type="EMBL" id="EGR31179.1"/>
    </source>
</evidence>
<dbReference type="SUPFAM" id="SSF48371">
    <property type="entry name" value="ARM repeat"/>
    <property type="match status" value="1"/>
</dbReference>
<proteinExistence type="predicted"/>
<dbReference type="InParanoid" id="G0QUA7"/>
<accession>G0QUA7</accession>
<dbReference type="eggNOG" id="KOG0891">
    <property type="taxonomic scope" value="Eukaryota"/>
</dbReference>
<dbReference type="InterPro" id="IPR046804">
    <property type="entry name" value="DNA-PKcs_N"/>
</dbReference>
<dbReference type="RefSeq" id="XP_004034665.1">
    <property type="nucleotide sequence ID" value="XM_004034617.1"/>
</dbReference>
<dbReference type="InterPro" id="IPR016024">
    <property type="entry name" value="ARM-type_fold"/>
</dbReference>
<protein>
    <recommendedName>
        <fullName evidence="1">DNA-PKcs N-terminal domain-containing protein</fullName>
    </recommendedName>
</protein>
<gene>
    <name evidence="2" type="ORF">IMG5_116050</name>
</gene>
<reference evidence="2 3" key="1">
    <citation type="submission" date="2011-07" db="EMBL/GenBank/DDBJ databases">
        <authorList>
            <person name="Coyne R."/>
            <person name="Brami D."/>
            <person name="Johnson J."/>
            <person name="Hostetler J."/>
            <person name="Hannick L."/>
            <person name="Clark T."/>
            <person name="Cassidy-Hanley D."/>
            <person name="Inman J."/>
        </authorList>
    </citation>
    <scope>NUCLEOTIDE SEQUENCE [LARGE SCALE GENOMIC DNA]</scope>
    <source>
        <strain evidence="2 3">G5</strain>
    </source>
</reference>
<dbReference type="Pfam" id="PF20500">
    <property type="entry name" value="DNA-PKcs_N"/>
    <property type="match status" value="1"/>
</dbReference>
<feature type="domain" description="DNA-PKcs N-terminal" evidence="1">
    <location>
        <begin position="44"/>
        <end position="400"/>
    </location>
</feature>
<dbReference type="AlphaFoldDB" id="G0QUA7"/>
<sequence length="447" mass="51808">MFEDQLQSALIKLQLGNFSDSKQIIDELENLLFDNNLNYAQISLCNAKIFNSTESIFLFLEQYAQIKDNLLANVRKGLYQLLAQYIKKRRTRIQEYIQLIFKNCIQLFKKEESAAAKEGSLLPIIKLLKYIDQKDYIRDIIIPQNTLKILLEEIKFCKPSQKVKGAIWHLTGLIFEQFKTEIKIDTKIEIQTICLIELSHQIKESSKPEIGAVIGMLKSLRHSLVECHLSREDLGKLYQLIKVCIVPIVDVKNYGIIKSSLKVLQKHTQLIKKYLLEEPVHMFEQLVKLIQHTNKGVRFSASDALDSVMILLSDALDNQFQGHQQAFNYIIQKIYSIITGEQQQQGDQVAFSMIIVVRIVGVFAKAISKHMGQQQLGIFFNQMITISEKKVLKYLKQEEESLLEKEQGDEDEEKKIMEKLSEVFCIDRNNQYLLLTHLQIQLNKLKL</sequence>
<evidence type="ECO:0000313" key="3">
    <source>
        <dbReference type="Proteomes" id="UP000008983"/>
    </source>
</evidence>
<dbReference type="STRING" id="857967.G0QUA7"/>
<keyword evidence="3" id="KW-1185">Reference proteome</keyword>
<dbReference type="EMBL" id="GL983907">
    <property type="protein sequence ID" value="EGR31179.1"/>
    <property type="molecule type" value="Genomic_DNA"/>
</dbReference>
<name>G0QUA7_ICHMU</name>
<dbReference type="GeneID" id="14907333"/>
<dbReference type="Proteomes" id="UP000008983">
    <property type="component" value="Unassembled WGS sequence"/>
</dbReference>
<organism evidence="2 3">
    <name type="scientific">Ichthyophthirius multifiliis</name>
    <name type="common">White spot disease agent</name>
    <name type="synonym">Ich</name>
    <dbReference type="NCBI Taxonomy" id="5932"/>
    <lineage>
        <taxon>Eukaryota</taxon>
        <taxon>Sar</taxon>
        <taxon>Alveolata</taxon>
        <taxon>Ciliophora</taxon>
        <taxon>Intramacronucleata</taxon>
        <taxon>Oligohymenophorea</taxon>
        <taxon>Hymenostomatida</taxon>
        <taxon>Ophryoglenina</taxon>
        <taxon>Ichthyophthirius</taxon>
    </lineage>
</organism>
<evidence type="ECO:0000259" key="1">
    <source>
        <dbReference type="Pfam" id="PF20500"/>
    </source>
</evidence>